<dbReference type="RefSeq" id="WP_260727264.1">
    <property type="nucleotide sequence ID" value="NZ_BAAABS010000033.1"/>
</dbReference>
<dbReference type="Proteomes" id="UP001058271">
    <property type="component" value="Chromosome"/>
</dbReference>
<sequence length="152" mass="16857">MTTAIATRLGGGRRLRRARRVVVRRHITGDPPDWPTVPTVGGPWTARTRREAEALAVGYTAGLTSAQRDIEAAYWRGRESLAGELMPGLRFAWAGASTGARAAAWREVQALPWPEIRDRHLRALDAAATRRRWDTTTHVPRDGDTIRREAAA</sequence>
<dbReference type="EMBL" id="CP073721">
    <property type="protein sequence ID" value="UWZ37900.1"/>
    <property type="molecule type" value="Genomic_DNA"/>
</dbReference>
<protein>
    <submittedName>
        <fullName evidence="1">Uncharacterized protein</fullName>
    </submittedName>
</protein>
<name>A0ABY5Z764_9ACTN</name>
<evidence type="ECO:0000313" key="1">
    <source>
        <dbReference type="EMBL" id="UWZ37900.1"/>
    </source>
</evidence>
<gene>
    <name evidence="1" type="ORF">Drose_06385</name>
</gene>
<keyword evidence="2" id="KW-1185">Reference proteome</keyword>
<reference evidence="1" key="1">
    <citation type="submission" date="2021-04" db="EMBL/GenBank/DDBJ databases">
        <title>Biosynthetic gene clusters of Dactylosporangioum roseum.</title>
        <authorList>
            <person name="Hartkoorn R.C."/>
            <person name="Beaudoing E."/>
            <person name="Hot D."/>
            <person name="Moureu S."/>
        </authorList>
    </citation>
    <scope>NUCLEOTIDE SEQUENCE</scope>
    <source>
        <strain evidence="1">NRRL B-16295</strain>
    </source>
</reference>
<accession>A0ABY5Z764</accession>
<organism evidence="1 2">
    <name type="scientific">Dactylosporangium roseum</name>
    <dbReference type="NCBI Taxonomy" id="47989"/>
    <lineage>
        <taxon>Bacteria</taxon>
        <taxon>Bacillati</taxon>
        <taxon>Actinomycetota</taxon>
        <taxon>Actinomycetes</taxon>
        <taxon>Micromonosporales</taxon>
        <taxon>Micromonosporaceae</taxon>
        <taxon>Dactylosporangium</taxon>
    </lineage>
</organism>
<proteinExistence type="predicted"/>
<evidence type="ECO:0000313" key="2">
    <source>
        <dbReference type="Proteomes" id="UP001058271"/>
    </source>
</evidence>